<evidence type="ECO:0000313" key="2">
    <source>
        <dbReference type="EMBL" id="KAI5425949.1"/>
    </source>
</evidence>
<feature type="transmembrane region" description="Helical" evidence="1">
    <location>
        <begin position="48"/>
        <end position="67"/>
    </location>
</feature>
<comment type="caution">
    <text evidence="2">The sequence shown here is derived from an EMBL/GenBank/DDBJ whole genome shotgun (WGS) entry which is preliminary data.</text>
</comment>
<organism evidence="2 3">
    <name type="scientific">Pisum sativum</name>
    <name type="common">Garden pea</name>
    <name type="synonym">Lathyrus oleraceus</name>
    <dbReference type="NCBI Taxonomy" id="3888"/>
    <lineage>
        <taxon>Eukaryota</taxon>
        <taxon>Viridiplantae</taxon>
        <taxon>Streptophyta</taxon>
        <taxon>Embryophyta</taxon>
        <taxon>Tracheophyta</taxon>
        <taxon>Spermatophyta</taxon>
        <taxon>Magnoliopsida</taxon>
        <taxon>eudicotyledons</taxon>
        <taxon>Gunneridae</taxon>
        <taxon>Pentapetalae</taxon>
        <taxon>rosids</taxon>
        <taxon>fabids</taxon>
        <taxon>Fabales</taxon>
        <taxon>Fabaceae</taxon>
        <taxon>Papilionoideae</taxon>
        <taxon>50 kb inversion clade</taxon>
        <taxon>NPAAA clade</taxon>
        <taxon>Hologalegina</taxon>
        <taxon>IRL clade</taxon>
        <taxon>Fabeae</taxon>
        <taxon>Lathyrus</taxon>
    </lineage>
</organism>
<name>A0A9D5B159_PEA</name>
<dbReference type="Gramene" id="Psat03G0168300-T1">
    <property type="protein sequence ID" value="KAI5425949.1"/>
    <property type="gene ID" value="KIW84_031683"/>
</dbReference>
<sequence>MFLLSTIITPHSLKPSTPSFFFLSTLYKSSYKLRFFFILLIYMDLKPYTIFTNCFFLFLILMTLPYFSKGGSEALNSEIYEIDYRGPETHSFVPPPNHSHGKIHSPHHKSYADANKAMGLTTTMKQIKVKNKSLFLIIFQTLSNYLRMCSLNIQNNSA</sequence>
<dbReference type="Proteomes" id="UP001058974">
    <property type="component" value="Chromosome 3"/>
</dbReference>
<keyword evidence="1" id="KW-1133">Transmembrane helix</keyword>
<gene>
    <name evidence="2" type="ORF">KIW84_031683</name>
</gene>
<evidence type="ECO:0000256" key="1">
    <source>
        <dbReference type="SAM" id="Phobius"/>
    </source>
</evidence>
<keyword evidence="1" id="KW-0812">Transmembrane</keyword>
<evidence type="ECO:0000313" key="3">
    <source>
        <dbReference type="Proteomes" id="UP001058974"/>
    </source>
</evidence>
<accession>A0A9D5B159</accession>
<keyword evidence="3" id="KW-1185">Reference proteome</keyword>
<proteinExistence type="predicted"/>
<dbReference type="EMBL" id="JAMSHJ010000003">
    <property type="protein sequence ID" value="KAI5425949.1"/>
    <property type="molecule type" value="Genomic_DNA"/>
</dbReference>
<feature type="transmembrane region" description="Helical" evidence="1">
    <location>
        <begin position="20"/>
        <end position="42"/>
    </location>
</feature>
<evidence type="ECO:0008006" key="4">
    <source>
        <dbReference type="Google" id="ProtNLM"/>
    </source>
</evidence>
<keyword evidence="1" id="KW-0472">Membrane</keyword>
<dbReference type="AlphaFoldDB" id="A0A9D5B159"/>
<reference evidence="2 3" key="1">
    <citation type="journal article" date="2022" name="Nat. Genet.">
        <title>Improved pea reference genome and pan-genome highlight genomic features and evolutionary characteristics.</title>
        <authorList>
            <person name="Yang T."/>
            <person name="Liu R."/>
            <person name="Luo Y."/>
            <person name="Hu S."/>
            <person name="Wang D."/>
            <person name="Wang C."/>
            <person name="Pandey M.K."/>
            <person name="Ge S."/>
            <person name="Xu Q."/>
            <person name="Li N."/>
            <person name="Li G."/>
            <person name="Huang Y."/>
            <person name="Saxena R.K."/>
            <person name="Ji Y."/>
            <person name="Li M."/>
            <person name="Yan X."/>
            <person name="He Y."/>
            <person name="Liu Y."/>
            <person name="Wang X."/>
            <person name="Xiang C."/>
            <person name="Varshney R.K."/>
            <person name="Ding H."/>
            <person name="Gao S."/>
            <person name="Zong X."/>
        </authorList>
    </citation>
    <scope>NUCLEOTIDE SEQUENCE [LARGE SCALE GENOMIC DNA]</scope>
    <source>
        <strain evidence="2 3">cv. Zhongwan 6</strain>
    </source>
</reference>
<protein>
    <recommendedName>
        <fullName evidence="4">Transmembrane protein</fullName>
    </recommendedName>
</protein>